<dbReference type="Proteomes" id="UP000054107">
    <property type="component" value="Unassembled WGS sequence"/>
</dbReference>
<protein>
    <submittedName>
        <fullName evidence="1">Uncharacterized protein</fullName>
    </submittedName>
</protein>
<proteinExistence type="predicted"/>
<organism evidence="1 2">
    <name type="scientific">Parasitella parasitica</name>
    <dbReference type="NCBI Taxonomy" id="35722"/>
    <lineage>
        <taxon>Eukaryota</taxon>
        <taxon>Fungi</taxon>
        <taxon>Fungi incertae sedis</taxon>
        <taxon>Mucoromycota</taxon>
        <taxon>Mucoromycotina</taxon>
        <taxon>Mucoromycetes</taxon>
        <taxon>Mucorales</taxon>
        <taxon>Mucorineae</taxon>
        <taxon>Mucoraceae</taxon>
        <taxon>Parasitella</taxon>
    </lineage>
</organism>
<keyword evidence="2" id="KW-1185">Reference proteome</keyword>
<sequence>MAQTNPLESFGSTPFRISIDLSQDKLKTAREPTQDEPLESDYNRVNQLGSSAVHYTRVLKDVIHLVDMIPMRLDHGMSKEFMRKFRVLFS</sequence>
<evidence type="ECO:0000313" key="1">
    <source>
        <dbReference type="EMBL" id="CEP10924.1"/>
    </source>
</evidence>
<dbReference type="EMBL" id="LN725615">
    <property type="protein sequence ID" value="CEP10924.1"/>
    <property type="molecule type" value="Genomic_DNA"/>
</dbReference>
<dbReference type="AlphaFoldDB" id="A0A0B7N7H1"/>
<gene>
    <name evidence="1" type="primary">PARPA_04723.1 scaffold 15639</name>
</gene>
<reference evidence="1 2" key="1">
    <citation type="submission" date="2014-09" db="EMBL/GenBank/DDBJ databases">
        <authorList>
            <person name="Ellenberger Sabrina"/>
        </authorList>
    </citation>
    <scope>NUCLEOTIDE SEQUENCE [LARGE SCALE GENOMIC DNA]</scope>
    <source>
        <strain evidence="1 2">CBS 412.66</strain>
    </source>
</reference>
<name>A0A0B7N7H1_9FUNG</name>
<evidence type="ECO:0000313" key="2">
    <source>
        <dbReference type="Proteomes" id="UP000054107"/>
    </source>
</evidence>
<accession>A0A0B7N7H1</accession>